<feature type="compositionally biased region" description="Polar residues" evidence="1">
    <location>
        <begin position="20"/>
        <end position="32"/>
    </location>
</feature>
<gene>
    <name evidence="2" type="ORF">PXEA_LOCUS30128</name>
</gene>
<keyword evidence="3" id="KW-1185">Reference proteome</keyword>
<protein>
    <submittedName>
        <fullName evidence="2">Uncharacterized protein</fullName>
    </submittedName>
</protein>
<evidence type="ECO:0000313" key="3">
    <source>
        <dbReference type="Proteomes" id="UP000784294"/>
    </source>
</evidence>
<sequence length="69" mass="7285">MEGLCDLEFMIPAPSLQPHKPQTTTLNPQFSGLTPHLSPLTPQPSTLSPQPSSLNLSGPGVFTQGKSSD</sequence>
<organism evidence="2 3">
    <name type="scientific">Protopolystoma xenopodis</name>
    <dbReference type="NCBI Taxonomy" id="117903"/>
    <lineage>
        <taxon>Eukaryota</taxon>
        <taxon>Metazoa</taxon>
        <taxon>Spiralia</taxon>
        <taxon>Lophotrochozoa</taxon>
        <taxon>Platyhelminthes</taxon>
        <taxon>Monogenea</taxon>
        <taxon>Polyopisthocotylea</taxon>
        <taxon>Polystomatidea</taxon>
        <taxon>Polystomatidae</taxon>
        <taxon>Protopolystoma</taxon>
    </lineage>
</organism>
<dbReference type="Proteomes" id="UP000784294">
    <property type="component" value="Unassembled WGS sequence"/>
</dbReference>
<feature type="region of interest" description="Disordered" evidence="1">
    <location>
        <begin position="13"/>
        <end position="69"/>
    </location>
</feature>
<accession>A0A3S5CTX8</accession>
<name>A0A3S5CTX8_9PLAT</name>
<dbReference type="EMBL" id="CAAALY010252916">
    <property type="protein sequence ID" value="VEL36688.1"/>
    <property type="molecule type" value="Genomic_DNA"/>
</dbReference>
<evidence type="ECO:0000313" key="2">
    <source>
        <dbReference type="EMBL" id="VEL36688.1"/>
    </source>
</evidence>
<evidence type="ECO:0000256" key="1">
    <source>
        <dbReference type="SAM" id="MobiDB-lite"/>
    </source>
</evidence>
<proteinExistence type="predicted"/>
<comment type="caution">
    <text evidence="2">The sequence shown here is derived from an EMBL/GenBank/DDBJ whole genome shotgun (WGS) entry which is preliminary data.</text>
</comment>
<dbReference type="AlphaFoldDB" id="A0A3S5CTX8"/>
<reference evidence="2" key="1">
    <citation type="submission" date="2018-11" db="EMBL/GenBank/DDBJ databases">
        <authorList>
            <consortium name="Pathogen Informatics"/>
        </authorList>
    </citation>
    <scope>NUCLEOTIDE SEQUENCE</scope>
</reference>
<feature type="compositionally biased region" description="Low complexity" evidence="1">
    <location>
        <begin position="33"/>
        <end position="57"/>
    </location>
</feature>